<protein>
    <submittedName>
        <fullName evidence="2">Sugar phosphate isomerase/epimerase</fullName>
    </submittedName>
</protein>
<feature type="domain" description="Xylose isomerase-like TIM barrel" evidence="1">
    <location>
        <begin position="57"/>
        <end position="294"/>
    </location>
</feature>
<proteinExistence type="predicted"/>
<gene>
    <name evidence="2" type="ORF">H8S23_04010</name>
</gene>
<comment type="caution">
    <text evidence="2">The sequence shown here is derived from an EMBL/GenBank/DDBJ whole genome shotgun (WGS) entry which is preliminary data.</text>
</comment>
<dbReference type="GO" id="GO:0016853">
    <property type="term" value="F:isomerase activity"/>
    <property type="evidence" value="ECO:0007669"/>
    <property type="project" value="UniProtKB-KW"/>
</dbReference>
<dbReference type="Proteomes" id="UP000659630">
    <property type="component" value="Unassembled WGS sequence"/>
</dbReference>
<dbReference type="Gene3D" id="3.20.20.150">
    <property type="entry name" value="Divalent-metal-dependent TIM barrel enzymes"/>
    <property type="match status" value="1"/>
</dbReference>
<name>A0A923I7P9_9FIRM</name>
<dbReference type="SUPFAM" id="SSF51658">
    <property type="entry name" value="Xylose isomerase-like"/>
    <property type="match status" value="1"/>
</dbReference>
<evidence type="ECO:0000313" key="2">
    <source>
        <dbReference type="EMBL" id="MBC5580664.1"/>
    </source>
</evidence>
<sequence length="325" mass="38143">MSERLLSSVNSDYNNDLHNWAEIERQVTNIAWAGFTHTQWIHDWEGEYLYSASEMFQVRDLLRSVGVKAHSIHASEGGRRTIRVNGRPVFRNRTRLADIRKDYTSVNEYTRLAGVDLLKNRVDLCSHIGASVMVLHMQLPYEMFEKNPADKEEYYRQVCKSFDELRDYAKAAGVRVALENLICTPPCHQEEEFERMFDRYDEEFLGFCFDSGHGSLMCRDNYYYFLEKYYKRMYATHLQDNDSISEELAGDDSEVLLHDKHRPPFTGVLDWEKIADYAAKAPLQLPADFEVGIYGSTPEEEMEGLRDCREKAERFYRMVQQRREA</sequence>
<organism evidence="2 3">
    <name type="scientific">Anaerofilum hominis</name>
    <dbReference type="NCBI Taxonomy" id="2763016"/>
    <lineage>
        <taxon>Bacteria</taxon>
        <taxon>Bacillati</taxon>
        <taxon>Bacillota</taxon>
        <taxon>Clostridia</taxon>
        <taxon>Eubacteriales</taxon>
        <taxon>Oscillospiraceae</taxon>
        <taxon>Anaerofilum</taxon>
    </lineage>
</organism>
<accession>A0A923I7P9</accession>
<keyword evidence="2" id="KW-0413">Isomerase</keyword>
<evidence type="ECO:0000313" key="3">
    <source>
        <dbReference type="Proteomes" id="UP000659630"/>
    </source>
</evidence>
<dbReference type="PANTHER" id="PTHR12110:SF53">
    <property type="entry name" value="BLR5974 PROTEIN"/>
    <property type="match status" value="1"/>
</dbReference>
<dbReference type="PANTHER" id="PTHR12110">
    <property type="entry name" value="HYDROXYPYRUVATE ISOMERASE"/>
    <property type="match status" value="1"/>
</dbReference>
<evidence type="ECO:0000259" key="1">
    <source>
        <dbReference type="Pfam" id="PF01261"/>
    </source>
</evidence>
<dbReference type="RefSeq" id="WP_186887002.1">
    <property type="nucleotide sequence ID" value="NZ_JACONZ010000001.1"/>
</dbReference>
<keyword evidence="3" id="KW-1185">Reference proteome</keyword>
<dbReference type="InterPro" id="IPR036237">
    <property type="entry name" value="Xyl_isomerase-like_sf"/>
</dbReference>
<dbReference type="InterPro" id="IPR013022">
    <property type="entry name" value="Xyl_isomerase-like_TIM-brl"/>
</dbReference>
<dbReference type="EMBL" id="JACONZ010000001">
    <property type="protein sequence ID" value="MBC5580664.1"/>
    <property type="molecule type" value="Genomic_DNA"/>
</dbReference>
<dbReference type="InterPro" id="IPR050312">
    <property type="entry name" value="IolE/XylAMocC-like"/>
</dbReference>
<dbReference type="AlphaFoldDB" id="A0A923I7P9"/>
<reference evidence="2" key="1">
    <citation type="submission" date="2020-08" db="EMBL/GenBank/DDBJ databases">
        <title>Genome public.</title>
        <authorList>
            <person name="Liu C."/>
            <person name="Sun Q."/>
        </authorList>
    </citation>
    <scope>NUCLEOTIDE SEQUENCE</scope>
    <source>
        <strain evidence="2">BX8</strain>
    </source>
</reference>
<dbReference type="Pfam" id="PF01261">
    <property type="entry name" value="AP_endonuc_2"/>
    <property type="match status" value="1"/>
</dbReference>